<evidence type="ECO:0008006" key="3">
    <source>
        <dbReference type="Google" id="ProtNLM"/>
    </source>
</evidence>
<evidence type="ECO:0000313" key="2">
    <source>
        <dbReference type="Proteomes" id="UP001055091"/>
    </source>
</evidence>
<dbReference type="InterPro" id="IPR031325">
    <property type="entry name" value="RHS_repeat"/>
</dbReference>
<dbReference type="NCBIfam" id="TIGR01643">
    <property type="entry name" value="YD_repeat_2x"/>
    <property type="match status" value="2"/>
</dbReference>
<proteinExistence type="predicted"/>
<sequence>MDSWGRVHQIETAEGGKENFTYDYAGHVTSTTDANGGVITYRYNSQGKVCEIIDQEGNSETFRYDREGRRIFHEDRIGNQVRTTYNVDGNPVLERACDYLGENEVTRSWEYDDIGNIKKAVVGGFCYTYEYRPDGKLIKKLLYKISGA</sequence>
<organism evidence="1 2">
    <name type="scientific">Hungatella hathewayi</name>
    <dbReference type="NCBI Taxonomy" id="154046"/>
    <lineage>
        <taxon>Bacteria</taxon>
        <taxon>Bacillati</taxon>
        <taxon>Bacillota</taxon>
        <taxon>Clostridia</taxon>
        <taxon>Lachnospirales</taxon>
        <taxon>Lachnospiraceae</taxon>
        <taxon>Hungatella</taxon>
    </lineage>
</organism>
<evidence type="ECO:0000313" key="1">
    <source>
        <dbReference type="EMBL" id="GKG98497.1"/>
    </source>
</evidence>
<dbReference type="Pfam" id="PF05593">
    <property type="entry name" value="RHS_repeat"/>
    <property type="match status" value="1"/>
</dbReference>
<dbReference type="PANTHER" id="PTHR32305:SF15">
    <property type="entry name" value="PROTEIN RHSA-RELATED"/>
    <property type="match status" value="1"/>
</dbReference>
<dbReference type="EMBL" id="BQNJ01000001">
    <property type="protein sequence ID" value="GKG98497.1"/>
    <property type="molecule type" value="Genomic_DNA"/>
</dbReference>
<accession>A0AA37JFW8</accession>
<dbReference type="Gene3D" id="2.180.10.10">
    <property type="entry name" value="RHS repeat-associated core"/>
    <property type="match status" value="1"/>
</dbReference>
<dbReference type="RefSeq" id="WP_202185073.1">
    <property type="nucleotide sequence ID" value="NZ_BQNJ01000001.1"/>
</dbReference>
<dbReference type="AlphaFoldDB" id="A0AA37JFW8"/>
<dbReference type="InterPro" id="IPR006530">
    <property type="entry name" value="YD"/>
</dbReference>
<gene>
    <name evidence="1" type="ORF">CE91St55_04790</name>
</gene>
<name>A0AA37JFW8_9FIRM</name>
<dbReference type="PANTHER" id="PTHR32305">
    <property type="match status" value="1"/>
</dbReference>
<dbReference type="Proteomes" id="UP001055091">
    <property type="component" value="Unassembled WGS sequence"/>
</dbReference>
<comment type="caution">
    <text evidence="1">The sequence shown here is derived from an EMBL/GenBank/DDBJ whole genome shotgun (WGS) entry which is preliminary data.</text>
</comment>
<dbReference type="InterPro" id="IPR050708">
    <property type="entry name" value="T6SS_VgrG/RHS"/>
</dbReference>
<protein>
    <recommendedName>
        <fullName evidence="3">RHS repeat protein</fullName>
    </recommendedName>
</protein>
<reference evidence="1" key="1">
    <citation type="submission" date="2022-01" db="EMBL/GenBank/DDBJ databases">
        <title>Novel bile acid biosynthetic pathways are enriched in the microbiome of centenarians.</title>
        <authorList>
            <person name="Sato Y."/>
            <person name="Atarashi K."/>
            <person name="Plichta R.D."/>
            <person name="Arai Y."/>
            <person name="Sasajima S."/>
            <person name="Kearney M.S."/>
            <person name="Suda W."/>
            <person name="Takeshita K."/>
            <person name="Sasaki T."/>
            <person name="Okamoto S."/>
            <person name="Skelly N.A."/>
            <person name="Okamura Y."/>
            <person name="Vlamakis H."/>
            <person name="Li Y."/>
            <person name="Tanoue T."/>
            <person name="Takei H."/>
            <person name="Nittono H."/>
            <person name="Narushima S."/>
            <person name="Irie J."/>
            <person name="Itoh H."/>
            <person name="Moriya K."/>
            <person name="Sugiura Y."/>
            <person name="Suematsu M."/>
            <person name="Moritoki N."/>
            <person name="Shibata S."/>
            <person name="Littman R.D."/>
            <person name="Fischbach A.M."/>
            <person name="Uwamino Y."/>
            <person name="Inoue T."/>
            <person name="Honda A."/>
            <person name="Hattori M."/>
            <person name="Murai T."/>
            <person name="Xavier J.R."/>
            <person name="Hirose N."/>
            <person name="Honda K."/>
        </authorList>
    </citation>
    <scope>NUCLEOTIDE SEQUENCE</scope>
    <source>
        <strain evidence="1">CE91-St55</strain>
    </source>
</reference>